<name>A0A5B6URE6_9ROSI</name>
<organism evidence="1 2">
    <name type="scientific">Gossypium australe</name>
    <dbReference type="NCBI Taxonomy" id="47621"/>
    <lineage>
        <taxon>Eukaryota</taxon>
        <taxon>Viridiplantae</taxon>
        <taxon>Streptophyta</taxon>
        <taxon>Embryophyta</taxon>
        <taxon>Tracheophyta</taxon>
        <taxon>Spermatophyta</taxon>
        <taxon>Magnoliopsida</taxon>
        <taxon>eudicotyledons</taxon>
        <taxon>Gunneridae</taxon>
        <taxon>Pentapetalae</taxon>
        <taxon>rosids</taxon>
        <taxon>malvids</taxon>
        <taxon>Malvales</taxon>
        <taxon>Malvaceae</taxon>
        <taxon>Malvoideae</taxon>
        <taxon>Gossypium</taxon>
    </lineage>
</organism>
<sequence length="72" mass="8255">MIHGVDAEKMFGILRMIHGIDFEKLLEERSLLKPHYCDLPFGDMVEFQNVATGVNFKCVEEVVSLFSQNFSC</sequence>
<keyword evidence="2" id="KW-1185">Reference proteome</keyword>
<comment type="caution">
    <text evidence="1">The sequence shown here is derived from an EMBL/GenBank/DDBJ whole genome shotgun (WGS) entry which is preliminary data.</text>
</comment>
<dbReference type="EMBL" id="SMMG02000009">
    <property type="protein sequence ID" value="KAA3460630.1"/>
    <property type="molecule type" value="Genomic_DNA"/>
</dbReference>
<protein>
    <submittedName>
        <fullName evidence="1">Regulatory E2</fullName>
    </submittedName>
</protein>
<dbReference type="AlphaFoldDB" id="A0A5B6URE6"/>
<proteinExistence type="predicted"/>
<gene>
    <name evidence="1" type="ORF">EPI10_027276</name>
</gene>
<evidence type="ECO:0000313" key="1">
    <source>
        <dbReference type="EMBL" id="KAA3460630.1"/>
    </source>
</evidence>
<dbReference type="Proteomes" id="UP000325315">
    <property type="component" value="Unassembled WGS sequence"/>
</dbReference>
<evidence type="ECO:0000313" key="2">
    <source>
        <dbReference type="Proteomes" id="UP000325315"/>
    </source>
</evidence>
<accession>A0A5B6URE6</accession>
<dbReference type="OrthoDB" id="1630099at2759"/>
<reference evidence="2" key="1">
    <citation type="journal article" date="2019" name="Plant Biotechnol. J.">
        <title>Genome sequencing of the Australian wild diploid species Gossypium australe highlights disease resistance and delayed gland morphogenesis.</title>
        <authorList>
            <person name="Cai Y."/>
            <person name="Cai X."/>
            <person name="Wang Q."/>
            <person name="Wang P."/>
            <person name="Zhang Y."/>
            <person name="Cai C."/>
            <person name="Xu Y."/>
            <person name="Wang K."/>
            <person name="Zhou Z."/>
            <person name="Wang C."/>
            <person name="Geng S."/>
            <person name="Li B."/>
            <person name="Dong Q."/>
            <person name="Hou Y."/>
            <person name="Wang H."/>
            <person name="Ai P."/>
            <person name="Liu Z."/>
            <person name="Yi F."/>
            <person name="Sun M."/>
            <person name="An G."/>
            <person name="Cheng J."/>
            <person name="Zhang Y."/>
            <person name="Shi Q."/>
            <person name="Xie Y."/>
            <person name="Shi X."/>
            <person name="Chang Y."/>
            <person name="Huang F."/>
            <person name="Chen Y."/>
            <person name="Hong S."/>
            <person name="Mi L."/>
            <person name="Sun Q."/>
            <person name="Zhang L."/>
            <person name="Zhou B."/>
            <person name="Peng R."/>
            <person name="Zhang X."/>
            <person name="Liu F."/>
        </authorList>
    </citation>
    <scope>NUCLEOTIDE SEQUENCE [LARGE SCALE GENOMIC DNA]</scope>
    <source>
        <strain evidence="2">cv. PA1801</strain>
    </source>
</reference>